<evidence type="ECO:0000313" key="3">
    <source>
        <dbReference type="EMBL" id="GAX74092.1"/>
    </source>
</evidence>
<keyword evidence="2" id="KW-0812">Transmembrane</keyword>
<evidence type="ECO:0000256" key="1">
    <source>
        <dbReference type="SAM" id="MobiDB-lite"/>
    </source>
</evidence>
<gene>
    <name evidence="3" type="ORF">CEUSTIGMA_g1542.t1</name>
</gene>
<evidence type="ECO:0000313" key="4">
    <source>
        <dbReference type="Proteomes" id="UP000232323"/>
    </source>
</evidence>
<keyword evidence="4" id="KW-1185">Reference proteome</keyword>
<feature type="transmembrane region" description="Helical" evidence="2">
    <location>
        <begin position="151"/>
        <end position="171"/>
    </location>
</feature>
<dbReference type="AlphaFoldDB" id="A0A250WTX7"/>
<dbReference type="Proteomes" id="UP000232323">
    <property type="component" value="Unassembled WGS sequence"/>
</dbReference>
<name>A0A250WTX7_9CHLO</name>
<organism evidence="3 4">
    <name type="scientific">Chlamydomonas eustigma</name>
    <dbReference type="NCBI Taxonomy" id="1157962"/>
    <lineage>
        <taxon>Eukaryota</taxon>
        <taxon>Viridiplantae</taxon>
        <taxon>Chlorophyta</taxon>
        <taxon>core chlorophytes</taxon>
        <taxon>Chlorophyceae</taxon>
        <taxon>CS clade</taxon>
        <taxon>Chlamydomonadales</taxon>
        <taxon>Chlamydomonadaceae</taxon>
        <taxon>Chlamydomonas</taxon>
    </lineage>
</organism>
<accession>A0A250WTX7</accession>
<reference evidence="3 4" key="1">
    <citation type="submission" date="2017-08" db="EMBL/GenBank/DDBJ databases">
        <title>Acidophilic green algal genome provides insights into adaptation to an acidic environment.</title>
        <authorList>
            <person name="Hirooka S."/>
            <person name="Hirose Y."/>
            <person name="Kanesaki Y."/>
            <person name="Higuchi S."/>
            <person name="Fujiwara T."/>
            <person name="Onuma R."/>
            <person name="Era A."/>
            <person name="Ohbayashi R."/>
            <person name="Uzuka A."/>
            <person name="Nozaki H."/>
            <person name="Yoshikawa H."/>
            <person name="Miyagishima S.Y."/>
        </authorList>
    </citation>
    <scope>NUCLEOTIDE SEQUENCE [LARGE SCALE GENOMIC DNA]</scope>
    <source>
        <strain evidence="3 4">NIES-2499</strain>
    </source>
</reference>
<feature type="region of interest" description="Disordered" evidence="1">
    <location>
        <begin position="13"/>
        <end position="53"/>
    </location>
</feature>
<keyword evidence="2" id="KW-1133">Transmembrane helix</keyword>
<keyword evidence="2" id="KW-0472">Membrane</keyword>
<feature type="compositionally biased region" description="Basic and acidic residues" evidence="1">
    <location>
        <begin position="36"/>
        <end position="48"/>
    </location>
</feature>
<proteinExistence type="predicted"/>
<evidence type="ECO:0000256" key="2">
    <source>
        <dbReference type="SAM" id="Phobius"/>
    </source>
</evidence>
<comment type="caution">
    <text evidence="3">The sequence shown here is derived from an EMBL/GenBank/DDBJ whole genome shotgun (WGS) entry which is preliminary data.</text>
</comment>
<dbReference type="EMBL" id="BEGY01000006">
    <property type="protein sequence ID" value="GAX74092.1"/>
    <property type="molecule type" value="Genomic_DNA"/>
</dbReference>
<protein>
    <submittedName>
        <fullName evidence="3">Uncharacterized protein</fullName>
    </submittedName>
</protein>
<sequence length="190" mass="21237">MELLSEAHRLAVEKKKRRAQVRHKEADAQAASEVSAKLDDKSKSKDEPEGVNQVKTDVGSIFEKFYYEPDNHFDLDSWREGGPLDPLLDDLLKGEFYEENFDFKNEEIELSGHSLSSQVTSTVSGTAGVPNNIVGKLDSELGFWGIHVWDIWWGILGTILLLVTLMVSIAFGRAMLDLAADDISTTEPLR</sequence>